<dbReference type="InterPro" id="IPR052894">
    <property type="entry name" value="AsmA-related"/>
</dbReference>
<feature type="transmembrane region" description="Helical" evidence="6">
    <location>
        <begin position="12"/>
        <end position="32"/>
    </location>
</feature>
<evidence type="ECO:0000259" key="7">
    <source>
        <dbReference type="Pfam" id="PF04357"/>
    </source>
</evidence>
<keyword evidence="2 6" id="KW-0812">Transmembrane</keyword>
<organism evidence="8 9">
    <name type="scientific">Solitalea longa</name>
    <dbReference type="NCBI Taxonomy" id="2079460"/>
    <lineage>
        <taxon>Bacteria</taxon>
        <taxon>Pseudomonadati</taxon>
        <taxon>Bacteroidota</taxon>
        <taxon>Sphingobacteriia</taxon>
        <taxon>Sphingobacteriales</taxon>
        <taxon>Sphingobacteriaceae</taxon>
        <taxon>Solitalea</taxon>
    </lineage>
</organism>
<dbReference type="InterPro" id="IPR007452">
    <property type="entry name" value="TamB_C"/>
</dbReference>
<dbReference type="PANTHER" id="PTHR30441:SF8">
    <property type="entry name" value="DUF748 DOMAIN-CONTAINING PROTEIN"/>
    <property type="match status" value="1"/>
</dbReference>
<evidence type="ECO:0000313" key="9">
    <source>
        <dbReference type="Proteomes" id="UP000236893"/>
    </source>
</evidence>
<dbReference type="Proteomes" id="UP000236893">
    <property type="component" value="Unassembled WGS sequence"/>
</dbReference>
<dbReference type="PANTHER" id="PTHR30441">
    <property type="entry name" value="DUF748 DOMAIN-CONTAINING PROTEIN"/>
    <property type="match status" value="1"/>
</dbReference>
<evidence type="ECO:0000256" key="4">
    <source>
        <dbReference type="ARBA" id="ARBA00023136"/>
    </source>
</evidence>
<evidence type="ECO:0000313" key="8">
    <source>
        <dbReference type="EMBL" id="POY37324.1"/>
    </source>
</evidence>
<dbReference type="EMBL" id="PQVF01000004">
    <property type="protein sequence ID" value="POY37324.1"/>
    <property type="molecule type" value="Genomic_DNA"/>
</dbReference>
<keyword evidence="4 6" id="KW-0472">Membrane</keyword>
<accession>A0A2S5A473</accession>
<dbReference type="InterPro" id="IPR008023">
    <property type="entry name" value="DUF748"/>
</dbReference>
<dbReference type="GO" id="GO:0009306">
    <property type="term" value="P:protein secretion"/>
    <property type="evidence" value="ECO:0007669"/>
    <property type="project" value="InterPro"/>
</dbReference>
<dbReference type="OrthoDB" id="9811276at2"/>
<dbReference type="GO" id="GO:0005886">
    <property type="term" value="C:plasma membrane"/>
    <property type="evidence" value="ECO:0007669"/>
    <property type="project" value="InterPro"/>
</dbReference>
<dbReference type="Pfam" id="PF05359">
    <property type="entry name" value="DUF748"/>
    <property type="match status" value="1"/>
</dbReference>
<evidence type="ECO:0000256" key="1">
    <source>
        <dbReference type="ARBA" id="ARBA00004167"/>
    </source>
</evidence>
<proteinExistence type="predicted"/>
<evidence type="ECO:0000256" key="5">
    <source>
        <dbReference type="SAM" id="MobiDB-lite"/>
    </source>
</evidence>
<gene>
    <name evidence="8" type="ORF">C3K47_06040</name>
</gene>
<feature type="domain" description="Translocation and assembly module TamB C-terminal" evidence="7">
    <location>
        <begin position="1180"/>
        <end position="1632"/>
    </location>
</feature>
<dbReference type="GO" id="GO:0090313">
    <property type="term" value="P:regulation of protein targeting to membrane"/>
    <property type="evidence" value="ECO:0007669"/>
    <property type="project" value="TreeGrafter"/>
</dbReference>
<keyword evidence="9" id="KW-1185">Reference proteome</keyword>
<protein>
    <recommendedName>
        <fullName evidence="7">Translocation and assembly module TamB C-terminal domain-containing protein</fullName>
    </recommendedName>
</protein>
<name>A0A2S5A473_9SPHI</name>
<evidence type="ECO:0000256" key="6">
    <source>
        <dbReference type="SAM" id="Phobius"/>
    </source>
</evidence>
<dbReference type="RefSeq" id="WP_103788232.1">
    <property type="nucleotide sequence ID" value="NZ_PQVF01000004.1"/>
</dbReference>
<feature type="compositionally biased region" description="Basic and acidic residues" evidence="5">
    <location>
        <begin position="1674"/>
        <end position="1685"/>
    </location>
</feature>
<sequence>MRKTLKQLLKIVLWIFSIIAVLLLIVSLVLYVPAVQNLVKNKAVTYLKNKTKTEVRLASIHLNFPKSIAIKGFYIEDRKKDTLLYAGELIVNISILKLLNHKIDIQEAHLNDVTAHVYRKAPDTTFNYDFIVKSFSEDKVKEADTSKTDPYKFSIGTIQLQRIYLTFDDEGSGIDAELRLSNLKAGFKELDFEKPTYRLKELKIDKVYGHYFQSPGFITYPPDEIKTNVKSEPLPMFDIKNIALSSIDLYYKDAGSKTAAGLKIGTFKADINEIDLNHQLVNINSISLDQSSGVFITNQKPATQQKVPEKNNSPPTKPWEVKVDDFNIQQTALQYDNNAIQHLKKGIDYNHIQISNLNITAKQLLYSEKGLQANLTDLSMSEQCGFKLYKLSGDFNYDDKQASVKELEFVSPHTSIKTDIALSYPSIETVSKNIALLGIKADIHQFKLGVQDVLYFMPNLAVKNPDKLSVNLEAQVNGRVDNLLIRNLLLKTGSQTLLSLDAHLIGLPEVNKGRFAINLKEFKTSRTDIFNLVPAKMLPTTFNYPALLSLKGNFSGALTDFTTSLNLTSTSGNVQLNAKIKDSGKKGYEVYNSLLNIKQLDLGYLLKQEKTLGKVSLVASLNGSGTSLNTANANLKGTVSKIDMYGYSYKNLSLDGSIRSKVINIRTTIADPNIAFNLGAGADLNGKYPAVNLNGTIDSMDLKALNLSSDAIKFRGEIIADLPVADLDHLNGRVDLINFLVLKDHASFPIDSIMLTAISTSDSNSIYLQSPVIKASIKGKYQLSKLGESLQNTIDYYFKKDSTTYARKLVPQYLELKAHIMQPKFIKELLPDLKRFEDGTISGKLNTSTRQIELKGNFPLTVYQAIELDSLKFNINTDSGKLSYNTSFEKLAHPQLTLRKTLLSGAAQNNEFTASLSIKDGKQKEKYFLSGILRSLPNLMEFSLGEHLLLNYEPWQVAENNNLSSSKAGLLVNNLEISRQGQSIKANSTGQNANSPIEINFNSFDLQTLTKFADQDSALATGVLNGNVVIENTSSTPVFVSDLTVSKFSFRSGKVGDVNIKVNNKQSNAFATDVTISGAGNDLNLNGNYFTGPQSSFDLKLAIGNLNLNSIEGFTFGQLANTKGSINGDLLINGSVDKPNLNGSINFKQAAFTITQINSYFTLPDEKIAFNSEGIHFNEFTVQDSAQNEAVIDGSVYTQNYRDYRFDLNVATRNFRVLNTKQSNDELYYGPVYVDSDIKITGTADLPKVAMDVKLREKSILNVVLPSATPDMEDREGVIEFVDMDLVRKGITLTYEDVNKKTTKTTFKGFELSANIEIDKDASLHLIVDQQSGDNLLVKGTAQLNATMDLSGKLSLTGTYIISEGSYELSLSGIMRRKFDIEEGSSITWTGEPTSANIDITAVYNLETSAMELFENQVANSTNAADKNKYKQKLPFEIKLKIKEELMHPEIAFELDMPEEERSRYAISSTVYNRIKQINIEESELNKQVLGLLLMNRFVASDPFSSLESSGGGGVESIARQSASKILSQQLNDLAGDLIKGVDLTFDLQSEEDYSTGKMENRTDLNVGLSKELFGGRTTVYVGSNFGLEGQDVEGRKSTNIAGDVSVEYKLSRDGRYRLRAYRKDEYESVIEGQVIETGLGFILTMDYNKFRELFQGNKEKQEKTIKRKNKQQGQKETDSLKKEQ</sequence>
<feature type="region of interest" description="Disordered" evidence="5">
    <location>
        <begin position="1659"/>
        <end position="1685"/>
    </location>
</feature>
<dbReference type="Pfam" id="PF04357">
    <property type="entry name" value="TamB"/>
    <property type="match status" value="1"/>
</dbReference>
<keyword evidence="3 6" id="KW-1133">Transmembrane helix</keyword>
<comment type="caution">
    <text evidence="8">The sequence shown here is derived from an EMBL/GenBank/DDBJ whole genome shotgun (WGS) entry which is preliminary data.</text>
</comment>
<evidence type="ECO:0000256" key="2">
    <source>
        <dbReference type="ARBA" id="ARBA00022692"/>
    </source>
</evidence>
<evidence type="ECO:0000256" key="3">
    <source>
        <dbReference type="ARBA" id="ARBA00022989"/>
    </source>
</evidence>
<reference evidence="8 9" key="1">
    <citation type="submission" date="2018-01" db="EMBL/GenBank/DDBJ databases">
        <authorList>
            <person name="Gaut B.S."/>
            <person name="Morton B.R."/>
            <person name="Clegg M.T."/>
            <person name="Duvall M.R."/>
        </authorList>
    </citation>
    <scope>NUCLEOTIDE SEQUENCE [LARGE SCALE GENOMIC DNA]</scope>
    <source>
        <strain evidence="8 9">HR-AV</strain>
    </source>
</reference>
<comment type="subcellular location">
    <subcellularLocation>
        <location evidence="1">Membrane</location>
        <topology evidence="1">Single-pass membrane protein</topology>
    </subcellularLocation>
</comment>